<evidence type="ECO:0000313" key="5">
    <source>
        <dbReference type="EMBL" id="QAT61143.1"/>
    </source>
</evidence>
<dbReference type="Gene3D" id="1.10.390.10">
    <property type="entry name" value="Neutral Protease Domain 2"/>
    <property type="match status" value="1"/>
</dbReference>
<dbReference type="InterPro" id="IPR034015">
    <property type="entry name" value="M1_LTA4H"/>
</dbReference>
<dbReference type="OrthoDB" id="9814383at2"/>
<keyword evidence="3" id="KW-1133">Transmembrane helix</keyword>
<dbReference type="GO" id="GO:0008237">
    <property type="term" value="F:metallopeptidase activity"/>
    <property type="evidence" value="ECO:0007669"/>
    <property type="project" value="InterPro"/>
</dbReference>
<protein>
    <submittedName>
        <fullName evidence="5">M1 family peptidase</fullName>
    </submittedName>
</protein>
<keyword evidence="2" id="KW-0862">Zinc</keyword>
<feature type="active site" description="Proton donor" evidence="1">
    <location>
        <position position="420"/>
    </location>
</feature>
<dbReference type="GO" id="GO:0008270">
    <property type="term" value="F:zinc ion binding"/>
    <property type="evidence" value="ECO:0007669"/>
    <property type="project" value="InterPro"/>
</dbReference>
<dbReference type="InterPro" id="IPR027268">
    <property type="entry name" value="Peptidase_M4/M1_CTD_sf"/>
</dbReference>
<feature type="binding site" evidence="2">
    <location>
        <position position="346"/>
    </location>
    <ligand>
        <name>Zn(2+)</name>
        <dbReference type="ChEBI" id="CHEBI:29105"/>
        <note>catalytic</note>
    </ligand>
</feature>
<dbReference type="PANTHER" id="PTHR45726:SF3">
    <property type="entry name" value="LEUKOTRIENE A-4 HYDROLASE"/>
    <property type="match status" value="1"/>
</dbReference>
<name>A0A410QAX2_9FIRM</name>
<feature type="domain" description="Peptidase M1 membrane alanine aminopeptidase" evidence="4">
    <location>
        <begin position="279"/>
        <end position="475"/>
    </location>
</feature>
<dbReference type="KEGG" id="spoa:EQM13_05850"/>
<dbReference type="EMBL" id="CP035282">
    <property type="protein sequence ID" value="QAT61143.1"/>
    <property type="molecule type" value="Genomic_DNA"/>
</dbReference>
<dbReference type="InterPro" id="IPR014782">
    <property type="entry name" value="Peptidase_M1_dom"/>
</dbReference>
<sequence length="712" mass="82345">MNSNKKVFVILICLVVTFSFIYFNKAKVSDTQFPENNTYKIQATYDKEKRLLKGYQILEYTNRAGKDLEELKFHLFANAYRDLKTVPEVSGDLEHYPEGFNEGKTTIKEVKANEEAAEFKVDNQILSVKLKKKLLKGESVKIEMEFEDLIPKTNNNYGVYDGITSLAYWYPILAVHDGSDWQIREYGKIGESSYSDMANYYVNITLPEDEITVSTGIKTGEHKEEKGYKKVEMEALNVRDFVIISSDKFVKKEKKAGEITINSYFLPENKAAGEATLKYGEKALKYFENLIGPYPYKELDIAETNMINSGMEYPQLLSVGRGLYEEEENLKNSVIFETTVVHEAAHQWFYGIIGNDQQKEPWLDESFVTYLTAKYFKDNGREEIFNQQVKNNESKLKEYKSVFSTVNDFDGWNSYLDTVYKRGSLVLYKLNEDMGEEKFKQLLQEIYKEYKYKNLNTEKFLDILTKTEGEERSQIFKEDAVKEKKAKADINKNIKLSDLPVELRRAKNASDKVIELKNKGYSINMTFDFLAVKGDANIVYGTEGNEEQNKDMRLAAEMILETSIEQSSMKKQSEKFNGKVVTDKEALDMKEMPDLTIIVGNPDINGYYKEVNDKLDIQIHGNKISIVDLDYDIKDERYFFSYLVDNYADEEKKIMVFYSRDGTGISTTYRGYYYYSTFGGGIKYNPDFLGLIAEKDGKKEVMIFDEEGKVKE</sequence>
<accession>A0A410QAX2</accession>
<comment type="cofactor">
    <cofactor evidence="2">
        <name>Zn(2+)</name>
        <dbReference type="ChEBI" id="CHEBI:29105"/>
    </cofactor>
    <text evidence="2">Binds 1 zinc ion per subunit.</text>
</comment>
<feature type="binding site" evidence="2">
    <location>
        <position position="365"/>
    </location>
    <ligand>
        <name>Zn(2+)</name>
        <dbReference type="ChEBI" id="CHEBI:29105"/>
        <note>catalytic</note>
    </ligand>
</feature>
<keyword evidence="2" id="KW-0479">Metal-binding</keyword>
<keyword evidence="3" id="KW-0472">Membrane</keyword>
<dbReference type="SUPFAM" id="SSF55486">
    <property type="entry name" value="Metalloproteases ('zincins'), catalytic domain"/>
    <property type="match status" value="1"/>
</dbReference>
<feature type="transmembrane region" description="Helical" evidence="3">
    <location>
        <begin position="7"/>
        <end position="23"/>
    </location>
</feature>
<dbReference type="RefSeq" id="WP_128752222.1">
    <property type="nucleotide sequence ID" value="NZ_CP035282.1"/>
</dbReference>
<dbReference type="AlphaFoldDB" id="A0A410QAX2"/>
<feature type="binding site" evidence="2">
    <location>
        <position position="342"/>
    </location>
    <ligand>
        <name>Zn(2+)</name>
        <dbReference type="ChEBI" id="CHEBI:29105"/>
        <note>catalytic</note>
    </ligand>
</feature>
<dbReference type="CDD" id="cd09604">
    <property type="entry name" value="M1_APN_like"/>
    <property type="match status" value="1"/>
</dbReference>
<dbReference type="Proteomes" id="UP000287969">
    <property type="component" value="Chromosome"/>
</dbReference>
<organism evidence="5 6">
    <name type="scientific">Acidilutibacter cellobiosedens</name>
    <dbReference type="NCBI Taxonomy" id="2507161"/>
    <lineage>
        <taxon>Bacteria</taxon>
        <taxon>Bacillati</taxon>
        <taxon>Bacillota</taxon>
        <taxon>Tissierellia</taxon>
        <taxon>Tissierellales</taxon>
        <taxon>Acidilutibacteraceae</taxon>
        <taxon>Acidilutibacter</taxon>
    </lineage>
</organism>
<evidence type="ECO:0000256" key="2">
    <source>
        <dbReference type="PIRSR" id="PIRSR634015-3"/>
    </source>
</evidence>
<feature type="active site" description="Proton acceptor" evidence="1">
    <location>
        <position position="343"/>
    </location>
</feature>
<gene>
    <name evidence="5" type="ORF">EQM13_05850</name>
</gene>
<evidence type="ECO:0000259" key="4">
    <source>
        <dbReference type="Pfam" id="PF01433"/>
    </source>
</evidence>
<evidence type="ECO:0000313" key="6">
    <source>
        <dbReference type="Proteomes" id="UP000287969"/>
    </source>
</evidence>
<evidence type="ECO:0000256" key="3">
    <source>
        <dbReference type="SAM" id="Phobius"/>
    </source>
</evidence>
<keyword evidence="3" id="KW-0812">Transmembrane</keyword>
<reference evidence="6" key="1">
    <citation type="submission" date="2019-01" db="EMBL/GenBank/DDBJ databases">
        <title>Draft genomes of a novel of Sporanaerobacter strains.</title>
        <authorList>
            <person name="Ma S."/>
        </authorList>
    </citation>
    <scope>NUCLEOTIDE SEQUENCE [LARGE SCALE GENOMIC DNA]</scope>
    <source>
        <strain evidence="6">NJN-17</strain>
    </source>
</reference>
<dbReference type="Pfam" id="PF01433">
    <property type="entry name" value="Peptidase_M1"/>
    <property type="match status" value="1"/>
</dbReference>
<keyword evidence="6" id="KW-1185">Reference proteome</keyword>
<dbReference type="PANTHER" id="PTHR45726">
    <property type="entry name" value="LEUKOTRIENE A-4 HYDROLASE"/>
    <property type="match status" value="1"/>
</dbReference>
<evidence type="ECO:0000256" key="1">
    <source>
        <dbReference type="PIRSR" id="PIRSR634015-1"/>
    </source>
</evidence>
<proteinExistence type="predicted"/>